<dbReference type="Gene3D" id="3.30.300.70">
    <property type="entry name" value="RimP-like superfamily, N-terminal"/>
    <property type="match status" value="1"/>
</dbReference>
<dbReference type="Gene3D" id="2.30.30.180">
    <property type="entry name" value="Ribosome maturation factor RimP, C-terminal domain"/>
    <property type="match status" value="1"/>
</dbReference>
<keyword evidence="7" id="KW-1185">Reference proteome</keyword>
<dbReference type="SUPFAM" id="SSF75420">
    <property type="entry name" value="YhbC-like, N-terminal domain"/>
    <property type="match status" value="1"/>
</dbReference>
<feature type="domain" description="Ribosome maturation factor RimP C-terminal" evidence="5">
    <location>
        <begin position="87"/>
        <end position="152"/>
    </location>
</feature>
<reference evidence="6 7" key="1">
    <citation type="submission" date="2023-03" db="EMBL/GenBank/DDBJ databases">
        <title>Complete genome sequence of Tepidibacter sp. SWIR-1, isolated from a deep-sea hydrothermal vent.</title>
        <authorList>
            <person name="Li X."/>
        </authorList>
    </citation>
    <scope>NUCLEOTIDE SEQUENCE [LARGE SCALE GENOMIC DNA]</scope>
    <source>
        <strain evidence="6 7">SWIR-1</strain>
    </source>
</reference>
<gene>
    <name evidence="3 6" type="primary">rimP</name>
    <name evidence="6" type="ORF">P4S50_06475</name>
</gene>
<dbReference type="Proteomes" id="UP001222800">
    <property type="component" value="Chromosome"/>
</dbReference>
<dbReference type="Pfam" id="PF02576">
    <property type="entry name" value="RimP_N"/>
    <property type="match status" value="1"/>
</dbReference>
<evidence type="ECO:0000313" key="6">
    <source>
        <dbReference type="EMBL" id="WFD11717.1"/>
    </source>
</evidence>
<evidence type="ECO:0000256" key="1">
    <source>
        <dbReference type="ARBA" id="ARBA00022490"/>
    </source>
</evidence>
<dbReference type="InterPro" id="IPR035956">
    <property type="entry name" value="RimP_N_sf"/>
</dbReference>
<evidence type="ECO:0000256" key="3">
    <source>
        <dbReference type="HAMAP-Rule" id="MF_01077"/>
    </source>
</evidence>
<evidence type="ECO:0000256" key="2">
    <source>
        <dbReference type="ARBA" id="ARBA00022517"/>
    </source>
</evidence>
<protein>
    <recommendedName>
        <fullName evidence="3">Ribosome maturation factor RimP</fullName>
    </recommendedName>
</protein>
<accession>A0ABY8EFK1</accession>
<evidence type="ECO:0000259" key="5">
    <source>
        <dbReference type="Pfam" id="PF17384"/>
    </source>
</evidence>
<comment type="function">
    <text evidence="3">Required for maturation of 30S ribosomal subunits.</text>
</comment>
<name>A0ABY8EFK1_9FIRM</name>
<comment type="similarity">
    <text evidence="3">Belongs to the RimP family.</text>
</comment>
<sequence length="153" mass="17849">MKKNIEKTIEEIVLPIVDKNNFELVDVEYIKEAGHYYLRVYIDKEGGIGLNDCKMVSEELSETLDKVDPIKENYFLEVSSPGIDRPLKKDKDFERYKGRDVELKLYKALDGQKQFEGELVGLFEDIIKIKTDKDEILEFNKKEVSIIRLSVKI</sequence>
<dbReference type="InterPro" id="IPR028989">
    <property type="entry name" value="RimP_N"/>
</dbReference>
<organism evidence="6 7">
    <name type="scientific">Tepidibacter hydrothermalis</name>
    <dbReference type="NCBI Taxonomy" id="3036126"/>
    <lineage>
        <taxon>Bacteria</taxon>
        <taxon>Bacillati</taxon>
        <taxon>Bacillota</taxon>
        <taxon>Clostridia</taxon>
        <taxon>Peptostreptococcales</taxon>
        <taxon>Peptostreptococcaceae</taxon>
        <taxon>Tepidibacter</taxon>
    </lineage>
</organism>
<dbReference type="InterPro" id="IPR003728">
    <property type="entry name" value="Ribosome_maturation_RimP"/>
</dbReference>
<evidence type="ECO:0000259" key="4">
    <source>
        <dbReference type="Pfam" id="PF02576"/>
    </source>
</evidence>
<keyword evidence="1 3" id="KW-0963">Cytoplasm</keyword>
<dbReference type="PANTHER" id="PTHR33867:SF1">
    <property type="entry name" value="RIBOSOME MATURATION FACTOR RIMP"/>
    <property type="match status" value="1"/>
</dbReference>
<dbReference type="HAMAP" id="MF_01077">
    <property type="entry name" value="RimP"/>
    <property type="match status" value="1"/>
</dbReference>
<dbReference type="SUPFAM" id="SSF74942">
    <property type="entry name" value="YhbC-like, C-terminal domain"/>
    <property type="match status" value="1"/>
</dbReference>
<dbReference type="NCBIfam" id="NF000928">
    <property type="entry name" value="PRK00092.1-2"/>
    <property type="match status" value="1"/>
</dbReference>
<dbReference type="RefSeq" id="WP_277733859.1">
    <property type="nucleotide sequence ID" value="NZ_CP120733.1"/>
</dbReference>
<dbReference type="EMBL" id="CP120733">
    <property type="protein sequence ID" value="WFD11717.1"/>
    <property type="molecule type" value="Genomic_DNA"/>
</dbReference>
<dbReference type="Pfam" id="PF17384">
    <property type="entry name" value="DUF150_C"/>
    <property type="match status" value="1"/>
</dbReference>
<proteinExistence type="inferred from homology"/>
<dbReference type="InterPro" id="IPR036847">
    <property type="entry name" value="RimP_C_sf"/>
</dbReference>
<feature type="domain" description="Ribosome maturation factor RimP N-terminal" evidence="4">
    <location>
        <begin position="13"/>
        <end position="84"/>
    </location>
</feature>
<dbReference type="InterPro" id="IPR028998">
    <property type="entry name" value="RimP_C"/>
</dbReference>
<keyword evidence="2 3" id="KW-0690">Ribosome biogenesis</keyword>
<comment type="subcellular location">
    <subcellularLocation>
        <location evidence="3">Cytoplasm</location>
    </subcellularLocation>
</comment>
<evidence type="ECO:0000313" key="7">
    <source>
        <dbReference type="Proteomes" id="UP001222800"/>
    </source>
</evidence>
<dbReference type="CDD" id="cd01734">
    <property type="entry name" value="YlxS_C"/>
    <property type="match status" value="1"/>
</dbReference>
<dbReference type="PANTHER" id="PTHR33867">
    <property type="entry name" value="RIBOSOME MATURATION FACTOR RIMP"/>
    <property type="match status" value="1"/>
</dbReference>